<evidence type="ECO:0000256" key="2">
    <source>
        <dbReference type="ARBA" id="ARBA00022475"/>
    </source>
</evidence>
<feature type="transmembrane region" description="Helical" evidence="9">
    <location>
        <begin position="316"/>
        <end position="339"/>
    </location>
</feature>
<keyword evidence="4 9" id="KW-0812">Transmembrane</keyword>
<dbReference type="Proteomes" id="UP000179769">
    <property type="component" value="Unassembled WGS sequence"/>
</dbReference>
<evidence type="ECO:0000313" key="10">
    <source>
        <dbReference type="EMBL" id="OHV19684.1"/>
    </source>
</evidence>
<feature type="transmembrane region" description="Helical" evidence="9">
    <location>
        <begin position="257"/>
        <end position="275"/>
    </location>
</feature>
<evidence type="ECO:0000256" key="3">
    <source>
        <dbReference type="ARBA" id="ARBA00022679"/>
    </source>
</evidence>
<name>A0A1S1PI25_9ACTN</name>
<feature type="transmembrane region" description="Helical" evidence="9">
    <location>
        <begin position="38"/>
        <end position="58"/>
    </location>
</feature>
<dbReference type="InterPro" id="IPR018584">
    <property type="entry name" value="GT87"/>
</dbReference>
<dbReference type="Pfam" id="PF09594">
    <property type="entry name" value="GT87"/>
    <property type="match status" value="1"/>
</dbReference>
<dbReference type="GO" id="GO:0005886">
    <property type="term" value="C:plasma membrane"/>
    <property type="evidence" value="ECO:0007669"/>
    <property type="project" value="UniProtKB-SubCell"/>
</dbReference>
<dbReference type="AlphaFoldDB" id="A0A1S1PI25"/>
<feature type="transmembrane region" description="Helical" evidence="9">
    <location>
        <begin position="434"/>
        <end position="451"/>
    </location>
</feature>
<evidence type="ECO:0000313" key="11">
    <source>
        <dbReference type="Proteomes" id="UP000179769"/>
    </source>
</evidence>
<keyword evidence="11" id="KW-1185">Reference proteome</keyword>
<sequence>MAVSPHRTRDDAIRLGGPARDEGPVPAAADPPGAGRRWLAVAVVLLAGALATECAVIAQPGPLPGGPAVLYLALGWWALALAAVAALVRAAPRRGVTAVLLVGAVAVHLLALTSGPRMSDDLYRYAWDGKVSAAGIDPYHYATNSAELAGLRDSWLWPDPVGCAALGRGSGCTRINYPTAHTIYPPVAQAYFVAVHHLPGPPRENKIQLYAAVLSLLLTGLLIRVLPRFGHHPGLAAAYAWGPSAGIDIGMDGHVDVLAVIFAVAALALLARPGARPRPRPTTRTAAAAGALLGAAVAVKLYPALLLPAAARRRPVAVLGAAAAVVGLSYLPHVAAVGTDVVGFLPKYLSVEGYAQGHRFLLLGLLGLTGTAAKVAAGVVLAGVVLAVWRSEPARLPVERGALWLVGAAFLVATPAQPWYGVLLVALAVLAGRLEWAAVAVGPYVLYMALFRDLAVEDVYARPGGYVLGAAAVALTAAVRRIRARSSGAPGWPAASRCAR</sequence>
<protein>
    <recommendedName>
        <fullName evidence="12">DUF2029 domain-containing protein</fullName>
    </recommendedName>
</protein>
<evidence type="ECO:0000256" key="9">
    <source>
        <dbReference type="SAM" id="Phobius"/>
    </source>
</evidence>
<keyword evidence="2" id="KW-1003">Cell membrane</keyword>
<dbReference type="GO" id="GO:0016758">
    <property type="term" value="F:hexosyltransferase activity"/>
    <property type="evidence" value="ECO:0007669"/>
    <property type="project" value="InterPro"/>
</dbReference>
<keyword evidence="5 9" id="KW-1133">Transmembrane helix</keyword>
<keyword evidence="6 9" id="KW-0472">Membrane</keyword>
<feature type="transmembrane region" description="Helical" evidence="9">
    <location>
        <begin position="287"/>
        <end position="310"/>
    </location>
</feature>
<evidence type="ECO:0000256" key="6">
    <source>
        <dbReference type="ARBA" id="ARBA00023136"/>
    </source>
</evidence>
<feature type="transmembrane region" description="Helical" evidence="9">
    <location>
        <begin position="360"/>
        <end position="389"/>
    </location>
</feature>
<organism evidence="10 11">
    <name type="scientific">Parafrankia soli</name>
    <dbReference type="NCBI Taxonomy" id="2599596"/>
    <lineage>
        <taxon>Bacteria</taxon>
        <taxon>Bacillati</taxon>
        <taxon>Actinomycetota</taxon>
        <taxon>Actinomycetes</taxon>
        <taxon>Frankiales</taxon>
        <taxon>Frankiaceae</taxon>
        <taxon>Parafrankia</taxon>
    </lineage>
</organism>
<evidence type="ECO:0000256" key="8">
    <source>
        <dbReference type="SAM" id="MobiDB-lite"/>
    </source>
</evidence>
<feature type="transmembrane region" description="Helical" evidence="9">
    <location>
        <begin position="70"/>
        <end position="88"/>
    </location>
</feature>
<evidence type="ECO:0000256" key="4">
    <source>
        <dbReference type="ARBA" id="ARBA00022692"/>
    </source>
</evidence>
<evidence type="ECO:0000256" key="1">
    <source>
        <dbReference type="ARBA" id="ARBA00004651"/>
    </source>
</evidence>
<evidence type="ECO:0008006" key="12">
    <source>
        <dbReference type="Google" id="ProtNLM"/>
    </source>
</evidence>
<comment type="subcellular location">
    <subcellularLocation>
        <location evidence="1">Cell membrane</location>
        <topology evidence="1">Multi-pass membrane protein</topology>
    </subcellularLocation>
</comment>
<feature type="transmembrane region" description="Helical" evidence="9">
    <location>
        <begin position="95"/>
        <end position="115"/>
    </location>
</feature>
<feature type="transmembrane region" description="Helical" evidence="9">
    <location>
        <begin position="207"/>
        <end position="226"/>
    </location>
</feature>
<comment type="similarity">
    <text evidence="7">Belongs to the glycosyltransferase 87 family.</text>
</comment>
<evidence type="ECO:0000256" key="7">
    <source>
        <dbReference type="ARBA" id="ARBA00024033"/>
    </source>
</evidence>
<dbReference type="EMBL" id="MAXA01000278">
    <property type="protein sequence ID" value="OHV19684.1"/>
    <property type="molecule type" value="Genomic_DNA"/>
</dbReference>
<feature type="region of interest" description="Disordered" evidence="8">
    <location>
        <begin position="1"/>
        <end position="32"/>
    </location>
</feature>
<accession>A0A1S1PI25</accession>
<evidence type="ECO:0000256" key="5">
    <source>
        <dbReference type="ARBA" id="ARBA00022989"/>
    </source>
</evidence>
<feature type="compositionally biased region" description="Basic and acidic residues" evidence="8">
    <location>
        <begin position="7"/>
        <end position="23"/>
    </location>
</feature>
<feature type="transmembrane region" description="Helical" evidence="9">
    <location>
        <begin position="401"/>
        <end position="427"/>
    </location>
</feature>
<keyword evidence="3" id="KW-0808">Transferase</keyword>
<proteinExistence type="inferred from homology"/>
<gene>
    <name evidence="10" type="ORF">BBK14_29105</name>
</gene>
<dbReference type="RefSeq" id="WP_071067069.1">
    <property type="nucleotide sequence ID" value="NZ_MAXA01000278.1"/>
</dbReference>
<comment type="caution">
    <text evidence="10">The sequence shown here is derived from an EMBL/GenBank/DDBJ whole genome shotgun (WGS) entry which is preliminary data.</text>
</comment>
<dbReference type="OrthoDB" id="3362857at2"/>
<reference evidence="11" key="1">
    <citation type="submission" date="2016-07" db="EMBL/GenBank/DDBJ databases">
        <title>Frankia sp. NRRL B-16219 Genome sequencing.</title>
        <authorList>
            <person name="Ghodhbane-Gtari F."/>
            <person name="Swanson E."/>
            <person name="Gueddou A."/>
            <person name="Louati M."/>
            <person name="Nouioui I."/>
            <person name="Hezbri K."/>
            <person name="Abebe-Akele F."/>
            <person name="Simpson S."/>
            <person name="Morris K."/>
            <person name="Thomas K."/>
            <person name="Gtari M."/>
            <person name="Tisa L.S."/>
        </authorList>
    </citation>
    <scope>NUCLEOTIDE SEQUENCE [LARGE SCALE GENOMIC DNA]</scope>
    <source>
        <strain evidence="11">NRRL B-16219</strain>
    </source>
</reference>